<name>A0A1F5RIB6_9BACT</name>
<protein>
    <submittedName>
        <fullName evidence="1">Uncharacterized protein</fullName>
    </submittedName>
</protein>
<dbReference type="Proteomes" id="UP000177230">
    <property type="component" value="Unassembled WGS sequence"/>
</dbReference>
<sequence length="114" mass="13271">MADPDFSKILEYSGTDNGVALIKLNVNPNNKFSLYMKLLGQPETNDTDKQYTFPGVWTRDSNKVYFTFKGQKPYMKSFFDKSDTVFEMLSDSSFSFRYKFDEFILYGVACELKK</sequence>
<accession>A0A1F5RIB6</accession>
<organism evidence="1 2">
    <name type="scientific">Candidatus Edwardsbacteria bacterium GWF2_54_11</name>
    <dbReference type="NCBI Taxonomy" id="1817851"/>
    <lineage>
        <taxon>Bacteria</taxon>
        <taxon>Candidatus Edwardsiibacteriota</taxon>
    </lineage>
</organism>
<reference evidence="1 2" key="1">
    <citation type="journal article" date="2016" name="Nat. Commun.">
        <title>Thousands of microbial genomes shed light on interconnected biogeochemical processes in an aquifer system.</title>
        <authorList>
            <person name="Anantharaman K."/>
            <person name="Brown C.T."/>
            <person name="Hug L.A."/>
            <person name="Sharon I."/>
            <person name="Castelle C.J."/>
            <person name="Probst A.J."/>
            <person name="Thomas B.C."/>
            <person name="Singh A."/>
            <person name="Wilkins M.J."/>
            <person name="Karaoz U."/>
            <person name="Brodie E.L."/>
            <person name="Williams K.H."/>
            <person name="Hubbard S.S."/>
            <person name="Banfield J.F."/>
        </authorList>
    </citation>
    <scope>NUCLEOTIDE SEQUENCE [LARGE SCALE GENOMIC DNA]</scope>
</reference>
<evidence type="ECO:0000313" key="2">
    <source>
        <dbReference type="Proteomes" id="UP000177230"/>
    </source>
</evidence>
<evidence type="ECO:0000313" key="1">
    <source>
        <dbReference type="EMBL" id="OGF14160.1"/>
    </source>
</evidence>
<dbReference type="EMBL" id="MFFM01000007">
    <property type="protein sequence ID" value="OGF14160.1"/>
    <property type="molecule type" value="Genomic_DNA"/>
</dbReference>
<proteinExistence type="predicted"/>
<comment type="caution">
    <text evidence="1">The sequence shown here is derived from an EMBL/GenBank/DDBJ whole genome shotgun (WGS) entry which is preliminary data.</text>
</comment>
<gene>
    <name evidence="1" type="ORF">A2024_07385</name>
</gene>
<dbReference type="AlphaFoldDB" id="A0A1F5RIB6"/>